<evidence type="ECO:0000256" key="4">
    <source>
        <dbReference type="ARBA" id="ARBA00022801"/>
    </source>
</evidence>
<keyword evidence="3" id="KW-0540">Nuclease</keyword>
<dbReference type="InterPro" id="IPR041122">
    <property type="entry name" value="RecJ_OB"/>
</dbReference>
<feature type="domain" description="DHHA1" evidence="7">
    <location>
        <begin position="353"/>
        <end position="441"/>
    </location>
</feature>
<comment type="similarity">
    <text evidence="1">Belongs to the RecJ family.</text>
</comment>
<evidence type="ECO:0000313" key="9">
    <source>
        <dbReference type="EMBL" id="MCQ6960086.1"/>
    </source>
</evidence>
<dbReference type="PANTHER" id="PTHR30255">
    <property type="entry name" value="SINGLE-STRANDED-DNA-SPECIFIC EXONUCLEASE RECJ"/>
    <property type="match status" value="1"/>
</dbReference>
<feature type="domain" description="DDH" evidence="6">
    <location>
        <begin position="80"/>
        <end position="230"/>
    </location>
</feature>
<comment type="caution">
    <text evidence="9">The sequence shown here is derived from an EMBL/GenBank/DDBJ whole genome shotgun (WGS) entry which is preliminary data.</text>
</comment>
<dbReference type="EMBL" id="JANHOH010000005">
    <property type="protein sequence ID" value="MCQ6960086.1"/>
    <property type="molecule type" value="Genomic_DNA"/>
</dbReference>
<reference evidence="9 10" key="1">
    <citation type="submission" date="2022-07" db="EMBL/GenBank/DDBJ databases">
        <title>Mucilaginibacter sp. JC4.</title>
        <authorList>
            <person name="Le V."/>
            <person name="Ko S.-R."/>
            <person name="Ahn C.-Y."/>
            <person name="Oh H.-M."/>
        </authorList>
    </citation>
    <scope>NUCLEOTIDE SEQUENCE [LARGE SCALE GENOMIC DNA]</scope>
    <source>
        <strain evidence="9 10">JC4</strain>
    </source>
</reference>
<dbReference type="InterPro" id="IPR038763">
    <property type="entry name" value="DHH_sf"/>
</dbReference>
<keyword evidence="5 9" id="KW-0269">Exonuclease</keyword>
<sequence>MNKRWVLKDAADTLIVQELAAQLNINPVLATLLVHRGIKNFEEAKYFFRPTHLHLHDPFLMQDMEKAIDRIERAVADNEKVLVYGDYDVDGTTAVALVYSFFEKYHKNIEYYIPDRYKEGYGISTAGIDYAATNGFGLIIALDCGIKSVDKIAYANTLGVDFIICDHHLPGEELPAAVAVLDPKRADCAYPFKELSGCGIGFKLIQAYSDKHDLPFEGVAEYFDLVAISIACDIVHITGENRVLAHLGLQKINENPCIGVKTLMQVAGRGTTYTISDVVFLLGPRINAAGRIDDAKHAVELLIACHEDAAKEKGDMINIRNTERKGHDQQITDEALSMIDNDEIMVARKSTVVFNKDWHKGVIGIVASRLTEKYYRPTVVLTQSNGHVAGSARSVLGYDLYEALCGCSDLLIQFGGHKYAAGLTMHAENVPAFIQKFEEVVGSTITDEQLIQQVSIEAQIELTDIDSKFFRVLSQFAPFGPENMSPVFLSKNVYVSGNAGLVGGNHVKMFIMQPGSAAFSCIAFNQADLLPQLKPGVPFDVCYTIEENVWREQRSIQLNIKAIRFVNGE</sequence>
<proteinExistence type="inferred from homology"/>
<evidence type="ECO:0000256" key="1">
    <source>
        <dbReference type="ARBA" id="ARBA00005915"/>
    </source>
</evidence>
<dbReference type="Gene3D" id="3.10.310.30">
    <property type="match status" value="1"/>
</dbReference>
<dbReference type="Pfam" id="PF01368">
    <property type="entry name" value="DHH"/>
    <property type="match status" value="1"/>
</dbReference>
<evidence type="ECO:0000256" key="3">
    <source>
        <dbReference type="ARBA" id="ARBA00022722"/>
    </source>
</evidence>
<dbReference type="GO" id="GO:0004527">
    <property type="term" value="F:exonuclease activity"/>
    <property type="evidence" value="ECO:0007669"/>
    <property type="project" value="UniProtKB-KW"/>
</dbReference>
<dbReference type="NCBIfam" id="TIGR00644">
    <property type="entry name" value="recJ"/>
    <property type="match status" value="1"/>
</dbReference>
<keyword evidence="4" id="KW-0378">Hydrolase</keyword>
<name>A0ABT1T648_9SPHI</name>
<dbReference type="Pfam" id="PF17768">
    <property type="entry name" value="RecJ_OB"/>
    <property type="match status" value="1"/>
</dbReference>
<evidence type="ECO:0000256" key="2">
    <source>
        <dbReference type="ARBA" id="ARBA00019841"/>
    </source>
</evidence>
<evidence type="ECO:0000259" key="7">
    <source>
        <dbReference type="Pfam" id="PF02272"/>
    </source>
</evidence>
<dbReference type="Proteomes" id="UP001204376">
    <property type="component" value="Unassembled WGS sequence"/>
</dbReference>
<organism evidence="9 10">
    <name type="scientific">Mucilaginibacter aquariorum</name>
    <dbReference type="NCBI Taxonomy" id="2967225"/>
    <lineage>
        <taxon>Bacteria</taxon>
        <taxon>Pseudomonadati</taxon>
        <taxon>Bacteroidota</taxon>
        <taxon>Sphingobacteriia</taxon>
        <taxon>Sphingobacteriales</taxon>
        <taxon>Sphingobacteriaceae</taxon>
        <taxon>Mucilaginibacter</taxon>
    </lineage>
</organism>
<evidence type="ECO:0000259" key="8">
    <source>
        <dbReference type="Pfam" id="PF17768"/>
    </source>
</evidence>
<dbReference type="SUPFAM" id="SSF64182">
    <property type="entry name" value="DHH phosphoesterases"/>
    <property type="match status" value="1"/>
</dbReference>
<evidence type="ECO:0000259" key="6">
    <source>
        <dbReference type="Pfam" id="PF01368"/>
    </source>
</evidence>
<dbReference type="InterPro" id="IPR051673">
    <property type="entry name" value="SSDNA_exonuclease_RecJ"/>
</dbReference>
<evidence type="ECO:0000256" key="5">
    <source>
        <dbReference type="ARBA" id="ARBA00022839"/>
    </source>
</evidence>
<dbReference type="InterPro" id="IPR003156">
    <property type="entry name" value="DHHA1_dom"/>
</dbReference>
<protein>
    <recommendedName>
        <fullName evidence="2">Single-stranded-DNA-specific exonuclease RecJ</fullName>
    </recommendedName>
</protein>
<dbReference type="RefSeq" id="WP_256540272.1">
    <property type="nucleotide sequence ID" value="NZ_JANHOH010000005.1"/>
</dbReference>
<dbReference type="PANTHER" id="PTHR30255:SF2">
    <property type="entry name" value="SINGLE-STRANDED-DNA-SPECIFIC EXONUCLEASE RECJ"/>
    <property type="match status" value="1"/>
</dbReference>
<evidence type="ECO:0000313" key="10">
    <source>
        <dbReference type="Proteomes" id="UP001204376"/>
    </source>
</evidence>
<dbReference type="Pfam" id="PF02272">
    <property type="entry name" value="DHHA1"/>
    <property type="match status" value="1"/>
</dbReference>
<accession>A0ABT1T648</accession>
<dbReference type="Gene3D" id="3.90.1640.30">
    <property type="match status" value="1"/>
</dbReference>
<feature type="domain" description="RecJ OB" evidence="8">
    <location>
        <begin position="456"/>
        <end position="561"/>
    </location>
</feature>
<dbReference type="InterPro" id="IPR004610">
    <property type="entry name" value="RecJ"/>
</dbReference>
<dbReference type="InterPro" id="IPR001667">
    <property type="entry name" value="DDH_dom"/>
</dbReference>
<keyword evidence="10" id="KW-1185">Reference proteome</keyword>
<gene>
    <name evidence="9" type="primary">recJ</name>
    <name evidence="9" type="ORF">NPE20_19055</name>
</gene>